<evidence type="ECO:0000313" key="1">
    <source>
        <dbReference type="EMBL" id="GGX80455.1"/>
    </source>
</evidence>
<evidence type="ECO:0000313" key="2">
    <source>
        <dbReference type="Proteomes" id="UP000645555"/>
    </source>
</evidence>
<dbReference type="RefSeq" id="WP_190038285.1">
    <property type="nucleotide sequence ID" value="NZ_BMWD01000022.1"/>
</dbReference>
<dbReference type="Proteomes" id="UP000645555">
    <property type="component" value="Unassembled WGS sequence"/>
</dbReference>
<dbReference type="AlphaFoldDB" id="A0A918U223"/>
<proteinExistence type="predicted"/>
<evidence type="ECO:0008006" key="3">
    <source>
        <dbReference type="Google" id="ProtNLM"/>
    </source>
</evidence>
<sequence length="122" mass="13644">MGSWGSGHFDSDTAADHLAELVDRLVTEVEKAVSGDPVRLEPDEYWGVAVPCNLELLLTLDAQGWVGVTLPPPDAVRRWRTTYLAAWERGIDALEPTPEYRKERRAVLDDTFERLIAAAGRR</sequence>
<dbReference type="Pfam" id="PF14078">
    <property type="entry name" value="DUF4259"/>
    <property type="match status" value="1"/>
</dbReference>
<organism evidence="1 2">
    <name type="scientific">Streptomyces fructofermentans</name>
    <dbReference type="NCBI Taxonomy" id="152141"/>
    <lineage>
        <taxon>Bacteria</taxon>
        <taxon>Bacillati</taxon>
        <taxon>Actinomycetota</taxon>
        <taxon>Actinomycetes</taxon>
        <taxon>Kitasatosporales</taxon>
        <taxon>Streptomycetaceae</taxon>
        <taxon>Streptomyces</taxon>
    </lineage>
</organism>
<reference evidence="1" key="2">
    <citation type="submission" date="2020-09" db="EMBL/GenBank/DDBJ databases">
        <authorList>
            <person name="Sun Q."/>
            <person name="Ohkuma M."/>
        </authorList>
    </citation>
    <scope>NUCLEOTIDE SEQUENCE</scope>
    <source>
        <strain evidence="1">JCM 4956</strain>
    </source>
</reference>
<dbReference type="InterPro" id="IPR025355">
    <property type="entry name" value="DUF4259"/>
</dbReference>
<name>A0A918U223_9ACTN</name>
<protein>
    <recommendedName>
        <fullName evidence="3">DUF4259 domain-containing protein</fullName>
    </recommendedName>
</protein>
<gene>
    <name evidence="1" type="ORF">GCM10010515_55200</name>
</gene>
<reference evidence="1" key="1">
    <citation type="journal article" date="2014" name="Int. J. Syst. Evol. Microbiol.">
        <title>Complete genome sequence of Corynebacterium casei LMG S-19264T (=DSM 44701T), isolated from a smear-ripened cheese.</title>
        <authorList>
            <consortium name="US DOE Joint Genome Institute (JGI-PGF)"/>
            <person name="Walter F."/>
            <person name="Albersmeier A."/>
            <person name="Kalinowski J."/>
            <person name="Ruckert C."/>
        </authorList>
    </citation>
    <scope>NUCLEOTIDE SEQUENCE</scope>
    <source>
        <strain evidence="1">JCM 4956</strain>
    </source>
</reference>
<dbReference type="EMBL" id="BMWD01000022">
    <property type="protein sequence ID" value="GGX80455.1"/>
    <property type="molecule type" value="Genomic_DNA"/>
</dbReference>
<keyword evidence="2" id="KW-1185">Reference proteome</keyword>
<comment type="caution">
    <text evidence="1">The sequence shown here is derived from an EMBL/GenBank/DDBJ whole genome shotgun (WGS) entry which is preliminary data.</text>
</comment>
<accession>A0A918U223</accession>